<evidence type="ECO:0000313" key="2">
    <source>
        <dbReference type="Proteomes" id="UP000253034"/>
    </source>
</evidence>
<name>A0A369BBJ1_9FIRM</name>
<dbReference type="SUPFAM" id="SSF140500">
    <property type="entry name" value="BAS1536-like"/>
    <property type="match status" value="1"/>
</dbReference>
<dbReference type="InterPro" id="IPR036638">
    <property type="entry name" value="HLH_DNA-bd_sf"/>
</dbReference>
<protein>
    <submittedName>
        <fullName evidence="1">Spo0E like sporulation regulatory protein</fullName>
    </submittedName>
</protein>
<gene>
    <name evidence="1" type="ORF">DFR58_104173</name>
</gene>
<reference evidence="1 2" key="1">
    <citation type="submission" date="2018-07" db="EMBL/GenBank/DDBJ databases">
        <title>Genomic Encyclopedia of Type Strains, Phase IV (KMG-IV): sequencing the most valuable type-strain genomes for metagenomic binning, comparative biology and taxonomic classification.</title>
        <authorList>
            <person name="Goeker M."/>
        </authorList>
    </citation>
    <scope>NUCLEOTIDE SEQUENCE [LARGE SCALE GENOMIC DNA]</scope>
    <source>
        <strain evidence="1 2">DSM 27016</strain>
    </source>
</reference>
<dbReference type="Gene3D" id="4.10.280.10">
    <property type="entry name" value="Helix-loop-helix DNA-binding domain"/>
    <property type="match status" value="1"/>
</dbReference>
<dbReference type="GO" id="GO:0043937">
    <property type="term" value="P:regulation of sporulation"/>
    <property type="evidence" value="ECO:0007669"/>
    <property type="project" value="InterPro"/>
</dbReference>
<comment type="caution">
    <text evidence="1">The sequence shown here is derived from an EMBL/GenBank/DDBJ whole genome shotgun (WGS) entry which is preliminary data.</text>
</comment>
<keyword evidence="2" id="KW-1185">Reference proteome</keyword>
<organism evidence="1 2">
    <name type="scientific">Anaerobacterium chartisolvens</name>
    <dbReference type="NCBI Taxonomy" id="1297424"/>
    <lineage>
        <taxon>Bacteria</taxon>
        <taxon>Bacillati</taxon>
        <taxon>Bacillota</taxon>
        <taxon>Clostridia</taxon>
        <taxon>Eubacteriales</taxon>
        <taxon>Oscillospiraceae</taxon>
        <taxon>Anaerobacterium</taxon>
    </lineage>
</organism>
<dbReference type="InterPro" id="IPR037208">
    <property type="entry name" value="Spo0E-like_sf"/>
</dbReference>
<dbReference type="EMBL" id="QPJT01000004">
    <property type="protein sequence ID" value="RCX18902.1"/>
    <property type="molecule type" value="Genomic_DNA"/>
</dbReference>
<sequence length="122" mass="14084">MLKETIAEMQNLLNKSVTDKNLSSENILSLSRELDNTVISYIKAKKSTVKINREKVYEDLFLKLCGGSYSRFAREISVDPGHLHRFLTKDVGGGKKLMWGIILFCKRRNLDFENYIEIKVVK</sequence>
<accession>A0A369BBJ1</accession>
<dbReference type="InterPro" id="IPR018540">
    <property type="entry name" value="Spo0E-like"/>
</dbReference>
<dbReference type="RefSeq" id="WP_170138044.1">
    <property type="nucleotide sequence ID" value="NZ_QPJT01000004.1"/>
</dbReference>
<dbReference type="Proteomes" id="UP000253034">
    <property type="component" value="Unassembled WGS sequence"/>
</dbReference>
<dbReference type="AlphaFoldDB" id="A0A369BBJ1"/>
<dbReference type="Pfam" id="PF09388">
    <property type="entry name" value="SpoOE-like"/>
    <property type="match status" value="1"/>
</dbReference>
<evidence type="ECO:0000313" key="1">
    <source>
        <dbReference type="EMBL" id="RCX18902.1"/>
    </source>
</evidence>
<proteinExistence type="predicted"/>
<dbReference type="GO" id="GO:0046983">
    <property type="term" value="F:protein dimerization activity"/>
    <property type="evidence" value="ECO:0007669"/>
    <property type="project" value="InterPro"/>
</dbReference>